<dbReference type="PANTHER" id="PTHR30024">
    <property type="entry name" value="ALIPHATIC SULFONATES-BINDING PROTEIN-RELATED"/>
    <property type="match status" value="1"/>
</dbReference>
<keyword evidence="3 4" id="KW-0732">Signal</keyword>
<dbReference type="Proteomes" id="UP000599074">
    <property type="component" value="Unassembled WGS sequence"/>
</dbReference>
<sequence>MRRLLAPVVALSLLALAACGSGGKTSGSTEPGGTTKLKVGVIPIVDVAPIYLGKEKGFFAQHKIDLELVQQSGGAAAIPGVIAGDFQLAFGNVTSVLLAGSQNLPLRIVANGVSSTGDPKTDFAGVVVPADSPLQSPKDLAGKTVAINNLKNINDVTTRAIVEKAGGDPASVKFVELGFPDMPAAVANHKVDAAAMVEPFLSASISQGARVIGAQYADATANLTVASYFATQQYVSQNKAVIDNFRAALQQSMQYAQEHPDEVRRIVTTYTTIKADVAQKIKLPAWPQETNVDSLKTVAELMRKYGHTQSTVDVNKLIATG</sequence>
<evidence type="ECO:0000313" key="6">
    <source>
        <dbReference type="EMBL" id="GII24085.1"/>
    </source>
</evidence>
<comment type="similarity">
    <text evidence="2">Belongs to the bacterial solute-binding protein SsuA/TauA family.</text>
</comment>
<proteinExistence type="inferred from homology"/>
<dbReference type="PROSITE" id="PS51257">
    <property type="entry name" value="PROKAR_LIPOPROTEIN"/>
    <property type="match status" value="1"/>
</dbReference>
<evidence type="ECO:0000256" key="2">
    <source>
        <dbReference type="ARBA" id="ARBA00010742"/>
    </source>
</evidence>
<reference evidence="6" key="1">
    <citation type="submission" date="2021-01" db="EMBL/GenBank/DDBJ databases">
        <title>Whole genome shotgun sequence of Planosporangium mesophilum NBRC 109066.</title>
        <authorList>
            <person name="Komaki H."/>
            <person name="Tamura T."/>
        </authorList>
    </citation>
    <scope>NUCLEOTIDE SEQUENCE</scope>
    <source>
        <strain evidence="6">NBRC 109066</strain>
    </source>
</reference>
<name>A0A8J3TBI3_9ACTN</name>
<comment type="subcellular location">
    <subcellularLocation>
        <location evidence="1">Periplasm</location>
    </subcellularLocation>
</comment>
<dbReference type="GO" id="GO:0042597">
    <property type="term" value="C:periplasmic space"/>
    <property type="evidence" value="ECO:0007669"/>
    <property type="project" value="UniProtKB-SubCell"/>
</dbReference>
<dbReference type="Pfam" id="PF09084">
    <property type="entry name" value="NMT1"/>
    <property type="match status" value="1"/>
</dbReference>
<dbReference type="Gene3D" id="3.40.190.10">
    <property type="entry name" value="Periplasmic binding protein-like II"/>
    <property type="match status" value="2"/>
</dbReference>
<gene>
    <name evidence="6" type="ORF">Pme01_36820</name>
</gene>
<evidence type="ECO:0000256" key="3">
    <source>
        <dbReference type="ARBA" id="ARBA00022729"/>
    </source>
</evidence>
<feature type="domain" description="Solute-binding protein family 3/N-terminal" evidence="5">
    <location>
        <begin position="36"/>
        <end position="259"/>
    </location>
</feature>
<dbReference type="InterPro" id="IPR001638">
    <property type="entry name" value="Solute-binding_3/MltF_N"/>
</dbReference>
<feature type="chain" id="PRO_5038930269" evidence="4">
    <location>
        <begin position="18"/>
        <end position="321"/>
    </location>
</feature>
<keyword evidence="7" id="KW-1185">Reference proteome</keyword>
<protein>
    <submittedName>
        <fullName evidence="6">Thiamine biosynthesis protein</fullName>
    </submittedName>
</protein>
<evidence type="ECO:0000256" key="1">
    <source>
        <dbReference type="ARBA" id="ARBA00004418"/>
    </source>
</evidence>
<dbReference type="SMART" id="SM00062">
    <property type="entry name" value="PBPb"/>
    <property type="match status" value="1"/>
</dbReference>
<comment type="caution">
    <text evidence="6">The sequence shown here is derived from an EMBL/GenBank/DDBJ whole genome shotgun (WGS) entry which is preliminary data.</text>
</comment>
<dbReference type="PANTHER" id="PTHR30024:SF47">
    <property type="entry name" value="TAURINE-BINDING PERIPLASMIC PROTEIN"/>
    <property type="match status" value="1"/>
</dbReference>
<evidence type="ECO:0000313" key="7">
    <source>
        <dbReference type="Proteomes" id="UP000599074"/>
    </source>
</evidence>
<dbReference type="RefSeq" id="WP_168116861.1">
    <property type="nucleotide sequence ID" value="NZ_BOON01000033.1"/>
</dbReference>
<dbReference type="InterPro" id="IPR015168">
    <property type="entry name" value="SsuA/THI5"/>
</dbReference>
<feature type="signal peptide" evidence="4">
    <location>
        <begin position="1"/>
        <end position="17"/>
    </location>
</feature>
<dbReference type="AlphaFoldDB" id="A0A8J3TBI3"/>
<accession>A0A8J3TBI3</accession>
<dbReference type="SUPFAM" id="SSF53850">
    <property type="entry name" value="Periplasmic binding protein-like II"/>
    <property type="match status" value="1"/>
</dbReference>
<dbReference type="EMBL" id="BOON01000033">
    <property type="protein sequence ID" value="GII24085.1"/>
    <property type="molecule type" value="Genomic_DNA"/>
</dbReference>
<evidence type="ECO:0000256" key="4">
    <source>
        <dbReference type="SAM" id="SignalP"/>
    </source>
</evidence>
<organism evidence="6 7">
    <name type="scientific">Planosporangium mesophilum</name>
    <dbReference type="NCBI Taxonomy" id="689768"/>
    <lineage>
        <taxon>Bacteria</taxon>
        <taxon>Bacillati</taxon>
        <taxon>Actinomycetota</taxon>
        <taxon>Actinomycetes</taxon>
        <taxon>Micromonosporales</taxon>
        <taxon>Micromonosporaceae</taxon>
        <taxon>Planosporangium</taxon>
    </lineage>
</organism>
<evidence type="ECO:0000259" key="5">
    <source>
        <dbReference type="SMART" id="SM00062"/>
    </source>
</evidence>